<keyword evidence="2" id="KW-0547">Nucleotide-binding</keyword>
<dbReference type="SMART" id="SM00382">
    <property type="entry name" value="AAA"/>
    <property type="match status" value="1"/>
</dbReference>
<comment type="similarity">
    <text evidence="1">Belongs to the IS21/IS1162 putative ATP-binding protein family.</text>
</comment>
<feature type="domain" description="AAA+ ATPase" evidence="4">
    <location>
        <begin position="101"/>
        <end position="234"/>
    </location>
</feature>
<accession>A0AAU2GUL9</accession>
<dbReference type="Gene3D" id="3.40.50.300">
    <property type="entry name" value="P-loop containing nucleotide triphosphate hydrolases"/>
    <property type="match status" value="1"/>
</dbReference>
<gene>
    <name evidence="5" type="primary">istB</name>
    <name evidence="5" type="ORF">OHV25_01240</name>
</gene>
<name>A0AAU2GUL9_9ACTN</name>
<dbReference type="InterPro" id="IPR002611">
    <property type="entry name" value="IstB_ATP-bd"/>
</dbReference>
<dbReference type="CDD" id="cd00009">
    <property type="entry name" value="AAA"/>
    <property type="match status" value="1"/>
</dbReference>
<protein>
    <submittedName>
        <fullName evidence="5">IS21-like element helper ATPase IstB</fullName>
    </submittedName>
</protein>
<evidence type="ECO:0000256" key="1">
    <source>
        <dbReference type="ARBA" id="ARBA00008059"/>
    </source>
</evidence>
<dbReference type="Pfam" id="PF01695">
    <property type="entry name" value="IstB_IS21"/>
    <property type="match status" value="1"/>
</dbReference>
<dbReference type="GO" id="GO:0005524">
    <property type="term" value="F:ATP binding"/>
    <property type="evidence" value="ECO:0007669"/>
    <property type="project" value="UniProtKB-KW"/>
</dbReference>
<dbReference type="EMBL" id="CP108253">
    <property type="protein sequence ID" value="WTU38287.1"/>
    <property type="molecule type" value="Genomic_DNA"/>
</dbReference>
<dbReference type="InterPro" id="IPR027417">
    <property type="entry name" value="P-loop_NTPase"/>
</dbReference>
<dbReference type="InterPro" id="IPR047661">
    <property type="entry name" value="IstB"/>
</dbReference>
<organism evidence="5">
    <name type="scientific">Streptomyces sp. NBC_00060</name>
    <dbReference type="NCBI Taxonomy" id="2975636"/>
    <lineage>
        <taxon>Bacteria</taxon>
        <taxon>Bacillati</taxon>
        <taxon>Actinomycetota</taxon>
        <taxon>Actinomycetes</taxon>
        <taxon>Kitasatosporales</taxon>
        <taxon>Streptomycetaceae</taxon>
        <taxon>Streptomyces</taxon>
    </lineage>
</organism>
<dbReference type="PANTHER" id="PTHR30050:SF4">
    <property type="entry name" value="ATP-BINDING PROTEIN RV3427C IN INSERTION SEQUENCE-RELATED"/>
    <property type="match status" value="1"/>
</dbReference>
<evidence type="ECO:0000313" key="5">
    <source>
        <dbReference type="EMBL" id="WTU38287.1"/>
    </source>
</evidence>
<evidence type="ECO:0000256" key="2">
    <source>
        <dbReference type="ARBA" id="ARBA00022741"/>
    </source>
</evidence>
<dbReference type="InterPro" id="IPR003593">
    <property type="entry name" value="AAA+_ATPase"/>
</dbReference>
<dbReference type="NCBIfam" id="NF038214">
    <property type="entry name" value="IS21_help_AAA"/>
    <property type="match status" value="1"/>
</dbReference>
<dbReference type="GO" id="GO:0006260">
    <property type="term" value="P:DNA replication"/>
    <property type="evidence" value="ECO:0007669"/>
    <property type="project" value="TreeGrafter"/>
</dbReference>
<dbReference type="InterPro" id="IPR028350">
    <property type="entry name" value="DNAC/IstB-like"/>
</dbReference>
<dbReference type="PIRSF" id="PIRSF003073">
    <property type="entry name" value="DNAC_TnpB_IstB"/>
    <property type="match status" value="1"/>
</dbReference>
<proteinExistence type="inferred from homology"/>
<keyword evidence="3" id="KW-0067">ATP-binding</keyword>
<reference evidence="5" key="1">
    <citation type="submission" date="2022-10" db="EMBL/GenBank/DDBJ databases">
        <title>The complete genomes of actinobacterial strains from the NBC collection.</title>
        <authorList>
            <person name="Joergensen T.S."/>
            <person name="Alvarez Arevalo M."/>
            <person name="Sterndorff E.B."/>
            <person name="Faurdal D."/>
            <person name="Vuksanovic O."/>
            <person name="Mourched A.-S."/>
            <person name="Charusanti P."/>
            <person name="Shaw S."/>
            <person name="Blin K."/>
            <person name="Weber T."/>
        </authorList>
    </citation>
    <scope>NUCLEOTIDE SEQUENCE</scope>
    <source>
        <strain evidence="5">NBC_00060</strain>
    </source>
</reference>
<dbReference type="AlphaFoldDB" id="A0AAU2GUL9"/>
<evidence type="ECO:0000256" key="3">
    <source>
        <dbReference type="ARBA" id="ARBA00022840"/>
    </source>
</evidence>
<evidence type="ECO:0000259" key="4">
    <source>
        <dbReference type="SMART" id="SM00382"/>
    </source>
</evidence>
<sequence length="256" mass="28431">MSELVSTRIRTTAAKLGLPHLAEALNEYAQRADEGKMGYLDFIDLVLAEELAVRDDRRFRQGLRTSKLPHHKTLDDYDFSFQPELDPRKVKDLATLSFVEAKANAALLGPPGVGKTHIAVGLAVAACRAGYSIYFTSLDDMVRNLKAAEAVGRLTSKLRTYLRPGVLVVDEVGYEPLERAEANLVFQVISKRYEKGSIILTSNKTFSEWGQVFGDEVLATAILDRLLHHCDVIAINGPSYRLKNRLQAIERDTDAA</sequence>
<dbReference type="SUPFAM" id="SSF52540">
    <property type="entry name" value="P-loop containing nucleoside triphosphate hydrolases"/>
    <property type="match status" value="1"/>
</dbReference>
<dbReference type="PANTHER" id="PTHR30050">
    <property type="entry name" value="CHROMOSOMAL REPLICATION INITIATOR PROTEIN DNAA"/>
    <property type="match status" value="1"/>
</dbReference>